<reference evidence="2 3" key="1">
    <citation type="journal article" date="2019" name="Emerg. Microbes Infect.">
        <title>Comprehensive subspecies identification of 175 nontuberculous mycobacteria species based on 7547 genomic profiles.</title>
        <authorList>
            <person name="Matsumoto Y."/>
            <person name="Kinjo T."/>
            <person name="Motooka D."/>
            <person name="Nabeya D."/>
            <person name="Jung N."/>
            <person name="Uechi K."/>
            <person name="Horii T."/>
            <person name="Iida T."/>
            <person name="Fujita J."/>
            <person name="Nakamura S."/>
        </authorList>
    </citation>
    <scope>NUCLEOTIDE SEQUENCE [LARGE SCALE GENOMIC DNA]</scope>
    <source>
        <strain evidence="2 3">JCM 6396</strain>
    </source>
</reference>
<dbReference type="AlphaFoldDB" id="A0A7I7K1J4"/>
<feature type="transmembrane region" description="Helical" evidence="1">
    <location>
        <begin position="6"/>
        <end position="23"/>
    </location>
</feature>
<protein>
    <submittedName>
        <fullName evidence="2">Uncharacterized protein</fullName>
    </submittedName>
</protein>
<name>A0A7I7K1J4_9MYCO</name>
<evidence type="ECO:0000313" key="2">
    <source>
        <dbReference type="EMBL" id="BBX17996.1"/>
    </source>
</evidence>
<gene>
    <name evidence="2" type="ORF">MDUV_28560</name>
</gene>
<feature type="transmembrane region" description="Helical" evidence="1">
    <location>
        <begin position="35"/>
        <end position="51"/>
    </location>
</feature>
<keyword evidence="1" id="KW-0812">Transmembrane</keyword>
<dbReference type="KEGG" id="mdu:MDUV_28560"/>
<sequence>MTYGLLGLSGLLVIFLVTFVYGLKGKTHQNYEYRLKYALLISIGAIFISNQSSDSLAGQQILLLGILVGFVLSAAEVRLDASRADKLPSTSEPMVEMDHPLTMRS</sequence>
<feature type="transmembrane region" description="Helical" evidence="1">
    <location>
        <begin position="57"/>
        <end position="77"/>
    </location>
</feature>
<accession>A0A7I7K1J4</accession>
<dbReference type="Proteomes" id="UP000467006">
    <property type="component" value="Chromosome"/>
</dbReference>
<keyword evidence="3" id="KW-1185">Reference proteome</keyword>
<keyword evidence="1" id="KW-0472">Membrane</keyword>
<evidence type="ECO:0000256" key="1">
    <source>
        <dbReference type="SAM" id="Phobius"/>
    </source>
</evidence>
<organism evidence="2 3">
    <name type="scientific">Mycolicibacterium duvalii</name>
    <dbReference type="NCBI Taxonomy" id="39688"/>
    <lineage>
        <taxon>Bacteria</taxon>
        <taxon>Bacillati</taxon>
        <taxon>Actinomycetota</taxon>
        <taxon>Actinomycetes</taxon>
        <taxon>Mycobacteriales</taxon>
        <taxon>Mycobacteriaceae</taxon>
        <taxon>Mycolicibacterium</taxon>
    </lineage>
</organism>
<proteinExistence type="predicted"/>
<evidence type="ECO:0000313" key="3">
    <source>
        <dbReference type="Proteomes" id="UP000467006"/>
    </source>
</evidence>
<dbReference type="EMBL" id="AP022563">
    <property type="protein sequence ID" value="BBX17996.1"/>
    <property type="molecule type" value="Genomic_DNA"/>
</dbReference>
<keyword evidence="1" id="KW-1133">Transmembrane helix</keyword>